<gene>
    <name evidence="3" type="primary">LOC110344853</name>
</gene>
<evidence type="ECO:0000313" key="3">
    <source>
        <dbReference type="RefSeq" id="XP_021096019.1"/>
    </source>
</evidence>
<accession>A0AAX6RHV7</accession>
<feature type="compositionally biased region" description="Pro residues" evidence="1">
    <location>
        <begin position="273"/>
        <end position="287"/>
    </location>
</feature>
<feature type="compositionally biased region" description="Acidic residues" evidence="1">
    <location>
        <begin position="17"/>
        <end position="29"/>
    </location>
</feature>
<keyword evidence="2" id="KW-1185">Reference proteome</keyword>
<evidence type="ECO:0000313" key="2">
    <source>
        <dbReference type="Proteomes" id="UP000694906"/>
    </source>
</evidence>
<reference evidence="3" key="1">
    <citation type="submission" date="2025-08" db="UniProtKB">
        <authorList>
            <consortium name="RefSeq"/>
        </authorList>
    </citation>
    <scope>IDENTIFICATION</scope>
</reference>
<protein>
    <submittedName>
        <fullName evidence="3">Bcl-2-binding component 3-like</fullName>
    </submittedName>
</protein>
<organism evidence="2 3">
    <name type="scientific">Heterocephalus glaber</name>
    <name type="common">Naked mole rat</name>
    <dbReference type="NCBI Taxonomy" id="10181"/>
    <lineage>
        <taxon>Eukaryota</taxon>
        <taxon>Metazoa</taxon>
        <taxon>Chordata</taxon>
        <taxon>Craniata</taxon>
        <taxon>Vertebrata</taxon>
        <taxon>Euteleostomi</taxon>
        <taxon>Mammalia</taxon>
        <taxon>Eutheria</taxon>
        <taxon>Euarchontoglires</taxon>
        <taxon>Glires</taxon>
        <taxon>Rodentia</taxon>
        <taxon>Hystricomorpha</taxon>
        <taxon>Bathyergidae</taxon>
        <taxon>Heterocephalus</taxon>
    </lineage>
</organism>
<dbReference type="Proteomes" id="UP000694906">
    <property type="component" value="Unplaced"/>
</dbReference>
<dbReference type="AlphaFoldDB" id="A0AAX6RHV7"/>
<evidence type="ECO:0000256" key="1">
    <source>
        <dbReference type="SAM" id="MobiDB-lite"/>
    </source>
</evidence>
<sequence>MPQAERKMLYSYLKGQEEEEVVEEEEECELAPPRSRHGNEGTGHRAARAPGTGPPPPFSGPAAIGRSDSSALREPAAPPRRPNPQLLALAAARDDRSSPRVPGAATPECLRPRARRHCSPSRLPSWSWEPAPAPCPPPRGTYGLLLGRGRRGRGRGRGGLGRPGGRVRDAAAAADGDGDGDANANGAWAGLGSAGLGGGDGVRRARSLLHTAGCPAQRPRTACYCAGPELHSFCCGARPASPFIVSSLFPPSLSVGVRAPARVTQLGTAKPFPALPAPHPGPAPARPSTPLAKSRLPTSCQAVPSWMEQITPQCSEMANNSTQQQTFKFRFNQENPGSISTALFCLARCP</sequence>
<dbReference type="RefSeq" id="XP_021096019.1">
    <property type="nucleotide sequence ID" value="XM_021240360.1"/>
</dbReference>
<dbReference type="GeneID" id="110344853"/>
<feature type="region of interest" description="Disordered" evidence="1">
    <location>
        <begin position="273"/>
        <end position="294"/>
    </location>
</feature>
<feature type="compositionally biased region" description="Low complexity" evidence="1">
    <location>
        <begin position="170"/>
        <end position="179"/>
    </location>
</feature>
<feature type="region of interest" description="Disordered" evidence="1">
    <location>
        <begin position="145"/>
        <end position="179"/>
    </location>
</feature>
<proteinExistence type="predicted"/>
<name>A0AAX6RHV7_HETGA</name>
<feature type="region of interest" description="Disordered" evidence="1">
    <location>
        <begin position="1"/>
        <end position="107"/>
    </location>
</feature>